<organism evidence="2 3">
    <name type="scientific">Streptantibioticus cattleyicolor (strain ATCC 35852 / DSM 46488 / JCM 4925 / NBRC 14057 / NRRL 8057)</name>
    <name type="common">Streptomyces cattleya</name>
    <dbReference type="NCBI Taxonomy" id="1003195"/>
    <lineage>
        <taxon>Bacteria</taxon>
        <taxon>Bacillati</taxon>
        <taxon>Actinomycetota</taxon>
        <taxon>Actinomycetes</taxon>
        <taxon>Kitasatosporales</taxon>
        <taxon>Streptomycetaceae</taxon>
        <taxon>Streptantibioticus</taxon>
    </lineage>
</organism>
<accession>G8WV18</accession>
<evidence type="ECO:0000313" key="3">
    <source>
        <dbReference type="Proteomes" id="UP000007842"/>
    </source>
</evidence>
<dbReference type="HOGENOM" id="CLU_3104209_0_0_11"/>
<dbReference type="Proteomes" id="UP000007842">
    <property type="component" value="Chromosome"/>
</dbReference>
<protein>
    <submittedName>
        <fullName evidence="2">Uncharacterized protein</fullName>
    </submittedName>
</protein>
<dbReference type="KEGG" id="scy:SCATT_44150"/>
<evidence type="ECO:0000313" key="2">
    <source>
        <dbReference type="EMBL" id="AEW96786.1"/>
    </source>
</evidence>
<dbReference type="STRING" id="1003195.SCATT_44150"/>
<gene>
    <name evidence="2" type="ordered locus">SCATT_44150</name>
</gene>
<dbReference type="PATRIC" id="fig|1003195.29.peg.4404"/>
<name>G8WV18_STREN</name>
<proteinExistence type="predicted"/>
<reference evidence="3" key="1">
    <citation type="submission" date="2011-12" db="EMBL/GenBank/DDBJ databases">
        <title>Complete genome sequence of Streptomyces cattleya strain DSM 46488.</title>
        <authorList>
            <person name="Ou H.-Y."/>
            <person name="Li P."/>
            <person name="Zhao C."/>
            <person name="O'Hagan D."/>
            <person name="Deng Z."/>
        </authorList>
    </citation>
    <scope>NUCLEOTIDE SEQUENCE [LARGE SCALE GENOMIC DNA]</scope>
    <source>
        <strain evidence="3">ATCC 35852 / DSM 46488 / JCM 4925 / NBRC 14057 / NRRL 8057</strain>
    </source>
</reference>
<feature type="region of interest" description="Disordered" evidence="1">
    <location>
        <begin position="25"/>
        <end position="51"/>
    </location>
</feature>
<evidence type="ECO:0000256" key="1">
    <source>
        <dbReference type="SAM" id="MobiDB-lite"/>
    </source>
</evidence>
<keyword evidence="3" id="KW-1185">Reference proteome</keyword>
<dbReference type="AlphaFoldDB" id="G8WV18"/>
<sequence>MAYPRTARSPRAVEPKVILRSRSDWREAGIRHHSPPLRMNSSVAGRDSLDT</sequence>
<dbReference type="EMBL" id="CP003219">
    <property type="protein sequence ID" value="AEW96786.1"/>
    <property type="molecule type" value="Genomic_DNA"/>
</dbReference>